<feature type="domain" description="Amidohydrolase-related" evidence="5">
    <location>
        <begin position="53"/>
        <end position="375"/>
    </location>
</feature>
<dbReference type="RefSeq" id="WP_107585894.1">
    <property type="nucleotide sequence ID" value="NZ_PZJJ01000030.1"/>
</dbReference>
<dbReference type="Pfam" id="PF01979">
    <property type="entry name" value="Amidohydro_1"/>
    <property type="match status" value="1"/>
</dbReference>
<protein>
    <recommendedName>
        <fullName evidence="1">Isoaspartyl dipeptidase</fullName>
        <ecNumber evidence="1">3.4.19.-</ecNumber>
    </recommendedName>
</protein>
<proteinExistence type="inferred from homology"/>
<comment type="PTM">
    <text evidence="1">Carboxylation allows a single lysine to coordinate two zinc ions.</text>
</comment>
<name>A0A2T4U3B3_9BACI</name>
<feature type="active site" description="Proton acceptor" evidence="2">
    <location>
        <position position="285"/>
    </location>
</feature>
<evidence type="ECO:0000256" key="1">
    <source>
        <dbReference type="PIRNR" id="PIRNR001238"/>
    </source>
</evidence>
<feature type="binding site" evidence="4">
    <location>
        <position position="285"/>
    </location>
    <ligand>
        <name>Zn(2+)</name>
        <dbReference type="ChEBI" id="CHEBI:29105"/>
        <label>1</label>
        <note>catalytic</note>
    </ligand>
</feature>
<keyword evidence="1 4" id="KW-0862">Zinc</keyword>
<dbReference type="PANTHER" id="PTHR11647:SF1">
    <property type="entry name" value="COLLAPSIN RESPONSE MEDIATOR PROTEIN"/>
    <property type="match status" value="1"/>
</dbReference>
<dbReference type="GO" id="GO:0008798">
    <property type="term" value="F:beta-aspartyl-peptidase activity"/>
    <property type="evidence" value="ECO:0007669"/>
    <property type="project" value="InterPro"/>
</dbReference>
<dbReference type="PANTHER" id="PTHR11647">
    <property type="entry name" value="HYDRANTOINASE/DIHYDROPYRIMIDINASE FAMILY MEMBER"/>
    <property type="match status" value="1"/>
</dbReference>
<dbReference type="EMBL" id="PZJJ01000030">
    <property type="protein sequence ID" value="PTL37891.1"/>
    <property type="molecule type" value="Genomic_DNA"/>
</dbReference>
<reference evidence="6 7" key="1">
    <citation type="submission" date="2018-03" db="EMBL/GenBank/DDBJ databases">
        <title>Alkalicoccus saliphilus sp. nov., isolated from a mineral pool.</title>
        <authorList>
            <person name="Zhao B."/>
        </authorList>
    </citation>
    <scope>NUCLEOTIDE SEQUENCE [LARGE SCALE GENOMIC DNA]</scope>
    <source>
        <strain evidence="6 7">6AG</strain>
    </source>
</reference>
<evidence type="ECO:0000256" key="3">
    <source>
        <dbReference type="PIRSR" id="PIRSR001238-2"/>
    </source>
</evidence>
<comment type="subcellular location">
    <subcellularLocation>
        <location evidence="1">Cytoplasm</location>
    </subcellularLocation>
</comment>
<dbReference type="Gene3D" id="3.20.20.140">
    <property type="entry name" value="Metal-dependent hydrolases"/>
    <property type="match status" value="1"/>
</dbReference>
<feature type="binding site" evidence="3">
    <location>
        <position position="228"/>
    </location>
    <ligand>
        <name>substrate</name>
    </ligand>
</feature>
<dbReference type="InterPro" id="IPR011059">
    <property type="entry name" value="Metal-dep_hydrolase_composite"/>
</dbReference>
<dbReference type="InterPro" id="IPR010229">
    <property type="entry name" value="Pept_M38_dipep"/>
</dbReference>
<dbReference type="PIRSF" id="PIRSF001238">
    <property type="entry name" value="IadA"/>
    <property type="match status" value="1"/>
</dbReference>
<organism evidence="6 7">
    <name type="scientific">Alkalicoccus saliphilus</name>
    <dbReference type="NCBI Taxonomy" id="200989"/>
    <lineage>
        <taxon>Bacteria</taxon>
        <taxon>Bacillati</taxon>
        <taxon>Bacillota</taxon>
        <taxon>Bacilli</taxon>
        <taxon>Bacillales</taxon>
        <taxon>Bacillaceae</taxon>
        <taxon>Alkalicoccus</taxon>
    </lineage>
</organism>
<evidence type="ECO:0000256" key="2">
    <source>
        <dbReference type="PIRSR" id="PIRSR001238-1"/>
    </source>
</evidence>
<dbReference type="GO" id="GO:0008237">
    <property type="term" value="F:metallopeptidase activity"/>
    <property type="evidence" value="ECO:0007669"/>
    <property type="project" value="UniProtKB-KW"/>
</dbReference>
<comment type="caution">
    <text evidence="6">The sequence shown here is derived from an EMBL/GenBank/DDBJ whole genome shotgun (WGS) entry which is preliminary data.</text>
</comment>
<dbReference type="SUPFAM" id="SSF51556">
    <property type="entry name" value="Metallo-dependent hydrolases"/>
    <property type="match status" value="1"/>
</dbReference>
<evidence type="ECO:0000256" key="4">
    <source>
        <dbReference type="PIRSR" id="PIRSR001238-3"/>
    </source>
</evidence>
<dbReference type="InterPro" id="IPR050378">
    <property type="entry name" value="Metallo-dep_Hydrolases_sf"/>
</dbReference>
<feature type="binding site" evidence="4">
    <location>
        <position position="196"/>
    </location>
    <ligand>
        <name>Zn(2+)</name>
        <dbReference type="ChEBI" id="CHEBI:29105"/>
        <label>2</label>
        <note>catalytic</note>
    </ligand>
</feature>
<feature type="binding site" evidence="4">
    <location>
        <position position="62"/>
    </location>
    <ligand>
        <name>Zn(2+)</name>
        <dbReference type="ChEBI" id="CHEBI:29105"/>
        <label>1</label>
        <note>catalytic</note>
    </ligand>
</feature>
<feature type="binding site" evidence="3">
    <location>
        <position position="164"/>
    </location>
    <ligand>
        <name>substrate</name>
    </ligand>
</feature>
<dbReference type="Gene3D" id="2.30.40.10">
    <property type="entry name" value="Urease, subunit C, domain 1"/>
    <property type="match status" value="1"/>
</dbReference>
<comment type="cofactor">
    <cofactor evidence="1 4">
        <name>Zn(2+)</name>
        <dbReference type="ChEBI" id="CHEBI:29105"/>
    </cofactor>
    <text evidence="1 4">Binds 2 Zn(2+) ions per subunit.</text>
</comment>
<dbReference type="EC" id="3.4.19.-" evidence="1"/>
<dbReference type="Proteomes" id="UP000240509">
    <property type="component" value="Unassembled WGS sequence"/>
</dbReference>
<evidence type="ECO:0000313" key="6">
    <source>
        <dbReference type="EMBL" id="PTL37891.1"/>
    </source>
</evidence>
<dbReference type="InterPro" id="IPR006680">
    <property type="entry name" value="Amidohydro-rel"/>
</dbReference>
<dbReference type="GO" id="GO:0005737">
    <property type="term" value="C:cytoplasm"/>
    <property type="evidence" value="ECO:0007669"/>
    <property type="project" value="UniProtKB-SubCell"/>
</dbReference>
<evidence type="ECO:0000313" key="7">
    <source>
        <dbReference type="Proteomes" id="UP000240509"/>
    </source>
</evidence>
<feature type="binding site" evidence="4">
    <location>
        <position position="64"/>
    </location>
    <ligand>
        <name>Zn(2+)</name>
        <dbReference type="ChEBI" id="CHEBI:29105"/>
        <label>1</label>
        <note>catalytic</note>
    </ligand>
</feature>
<dbReference type="NCBIfam" id="TIGR01975">
    <property type="entry name" value="isoAsp_dipep"/>
    <property type="match status" value="1"/>
</dbReference>
<feature type="binding site" evidence="3">
    <location>
        <position position="289"/>
    </location>
    <ligand>
        <name>substrate</name>
    </ligand>
</feature>
<dbReference type="InterPro" id="IPR032466">
    <property type="entry name" value="Metal_Hydrolase"/>
</dbReference>
<dbReference type="SUPFAM" id="SSF51338">
    <property type="entry name" value="Composite domain of metallo-dependent hydrolases"/>
    <property type="match status" value="1"/>
</dbReference>
<feature type="binding site" evidence="3">
    <location>
        <position position="100"/>
    </location>
    <ligand>
        <name>substrate</name>
    </ligand>
</feature>
<feature type="binding site" evidence="3">
    <location>
        <begin position="69"/>
        <end position="71"/>
    </location>
    <ligand>
        <name>substrate</name>
    </ligand>
</feature>
<accession>A0A2T4U3B3</accession>
<dbReference type="GO" id="GO:0006508">
    <property type="term" value="P:proteolysis"/>
    <property type="evidence" value="ECO:0007669"/>
    <property type="project" value="UniProtKB-KW"/>
</dbReference>
<evidence type="ECO:0000259" key="5">
    <source>
        <dbReference type="Pfam" id="PF01979"/>
    </source>
</evidence>
<keyword evidence="1" id="KW-0378">Hydrolase</keyword>
<sequence length="390" mass="41960">MLKLIRGGTVYAPAYLGKKDILIADGRIAAVEDKIEPRKLAPFMEVTEADGKLVVPGLVDGHVHITGGGGEGGFSTRTPELTLKDCIDAGVTTVVGVLGTDGTARTMTNLVSKAKGLTEEGVTCFCQSGSYHVPVRTLTGSLQNDIMFIEEIIGAGEIAIEDHRSSQPEWQEIARVASEARAGGLLSGKGGVVTIHVGDGKGLLSKLETVVQETEIPITQFWPTHINRHEALLEAGIRFAREGGFVDFTTSTLHSSEKPLLKSSSGMKYMLDAGVPPEQITFTSDGQGSLPQFDENRQFTGLGVGKVDSLLQELQDAVLVEGLPLETVWKAASENPARLLQLRGKGTVEKEKDADLLLLHSETLHVESVMARGKWLQHGDKRQKGTFEEE</sequence>
<keyword evidence="1" id="KW-0482">Metalloprotease</keyword>
<dbReference type="OrthoDB" id="9775607at2"/>
<keyword evidence="7" id="KW-1185">Reference proteome</keyword>
<keyword evidence="1" id="KW-0645">Protease</keyword>
<comment type="similarity">
    <text evidence="1">Belongs to the peptidase M38 family.</text>
</comment>
<dbReference type="GO" id="GO:0046872">
    <property type="term" value="F:metal ion binding"/>
    <property type="evidence" value="ECO:0007669"/>
    <property type="project" value="UniProtKB-KW"/>
</dbReference>
<gene>
    <name evidence="6" type="ORF">C6Y45_14215</name>
</gene>
<feature type="binding site" evidence="4">
    <location>
        <position position="225"/>
    </location>
    <ligand>
        <name>Zn(2+)</name>
        <dbReference type="ChEBI" id="CHEBI:29105"/>
        <label>2</label>
        <note>catalytic</note>
    </ligand>
</feature>
<dbReference type="GO" id="GO:0016810">
    <property type="term" value="F:hydrolase activity, acting on carbon-nitrogen (but not peptide) bonds"/>
    <property type="evidence" value="ECO:0007669"/>
    <property type="project" value="InterPro"/>
</dbReference>
<dbReference type="AlphaFoldDB" id="A0A2T4U3B3"/>
<comment type="function">
    <text evidence="1">Catalyzes the hydrolytic cleavage of a subset of L-isoaspartyl (L-beta-aspartyl) dipeptides. Used to degrade proteins damaged by L-isoaspartyl residues formation.</text>
</comment>
<feature type="binding site" evidence="3">
    <location>
        <position position="131"/>
    </location>
    <ligand>
        <name>substrate</name>
    </ligand>
</feature>
<keyword evidence="1 4" id="KW-0479">Metal-binding</keyword>